<keyword evidence="8" id="KW-1185">Reference proteome</keyword>
<protein>
    <recommendedName>
        <fullName evidence="6">EF-hand domain-containing protein</fullName>
    </recommendedName>
</protein>
<dbReference type="InterPro" id="IPR011992">
    <property type="entry name" value="EF-hand-dom_pair"/>
</dbReference>
<dbReference type="GO" id="GO:0016460">
    <property type="term" value="C:myosin II complex"/>
    <property type="evidence" value="ECO:0007669"/>
    <property type="project" value="TreeGrafter"/>
</dbReference>
<evidence type="ECO:0000256" key="3">
    <source>
        <dbReference type="ARBA" id="ARBA00022737"/>
    </source>
</evidence>
<dbReference type="OrthoDB" id="26525at2759"/>
<dbReference type="OMA" id="ERMICDD"/>
<keyword evidence="5" id="KW-0206">Cytoskeleton</keyword>
<dbReference type="InterPro" id="IPR002048">
    <property type="entry name" value="EF_hand_dom"/>
</dbReference>
<feature type="domain" description="EF-hand" evidence="6">
    <location>
        <begin position="31"/>
        <end position="66"/>
    </location>
</feature>
<dbReference type="PANTHER" id="PTHR23048">
    <property type="entry name" value="MYOSIN LIGHT CHAIN 1, 3"/>
    <property type="match status" value="1"/>
</dbReference>
<dbReference type="CDD" id="cd00051">
    <property type="entry name" value="EFh"/>
    <property type="match status" value="1"/>
</dbReference>
<feature type="domain" description="EF-hand" evidence="6">
    <location>
        <begin position="139"/>
        <end position="174"/>
    </location>
</feature>
<comment type="subcellular location">
    <subcellularLocation>
        <location evidence="1">Cytoplasm</location>
        <location evidence="1">Cytoskeleton</location>
    </subcellularLocation>
</comment>
<keyword evidence="3" id="KW-0677">Repeat</keyword>
<dbReference type="PhylomeDB" id="A0A0G4EAH1"/>
<evidence type="ECO:0000313" key="7">
    <source>
        <dbReference type="EMBL" id="CEL92956.1"/>
    </source>
</evidence>
<dbReference type="Pfam" id="PF13499">
    <property type="entry name" value="EF-hand_7"/>
    <property type="match status" value="1"/>
</dbReference>
<keyword evidence="5" id="KW-0963">Cytoplasm</keyword>
<gene>
    <name evidence="7" type="ORF">Vbra_11179</name>
</gene>
<evidence type="ECO:0000256" key="1">
    <source>
        <dbReference type="ARBA" id="ARBA00004245"/>
    </source>
</evidence>
<proteinExistence type="inferred from homology"/>
<feature type="domain" description="EF-hand" evidence="6">
    <location>
        <begin position="103"/>
        <end position="138"/>
    </location>
</feature>
<dbReference type="InParanoid" id="A0A0G4EAH1"/>
<evidence type="ECO:0000256" key="4">
    <source>
        <dbReference type="ARBA" id="ARBA00022837"/>
    </source>
</evidence>
<dbReference type="STRING" id="1169540.A0A0G4EAH1"/>
<evidence type="ECO:0000313" key="8">
    <source>
        <dbReference type="Proteomes" id="UP000041254"/>
    </source>
</evidence>
<dbReference type="GO" id="GO:0005509">
    <property type="term" value="F:calcium ion binding"/>
    <property type="evidence" value="ECO:0007669"/>
    <property type="project" value="InterPro"/>
</dbReference>
<dbReference type="SMART" id="SM00054">
    <property type="entry name" value="EFh"/>
    <property type="match status" value="3"/>
</dbReference>
<dbReference type="InterPro" id="IPR018247">
    <property type="entry name" value="EF_Hand_1_Ca_BS"/>
</dbReference>
<comment type="similarity">
    <text evidence="2">Belongs to the centrin family.</text>
</comment>
<evidence type="ECO:0000259" key="6">
    <source>
        <dbReference type="PROSITE" id="PS50222"/>
    </source>
</evidence>
<dbReference type="PROSITE" id="PS00018">
    <property type="entry name" value="EF_HAND_1"/>
    <property type="match status" value="2"/>
</dbReference>
<dbReference type="SUPFAM" id="SSF47473">
    <property type="entry name" value="EF-hand"/>
    <property type="match status" value="1"/>
</dbReference>
<dbReference type="Gene3D" id="1.10.238.10">
    <property type="entry name" value="EF-hand"/>
    <property type="match status" value="1"/>
</dbReference>
<dbReference type="Proteomes" id="UP000041254">
    <property type="component" value="Unassembled WGS sequence"/>
</dbReference>
<reference evidence="7 8" key="1">
    <citation type="submission" date="2014-11" db="EMBL/GenBank/DDBJ databases">
        <authorList>
            <person name="Zhu J."/>
            <person name="Qi W."/>
            <person name="Song R."/>
        </authorList>
    </citation>
    <scope>NUCLEOTIDE SEQUENCE [LARGE SCALE GENOMIC DNA]</scope>
</reference>
<dbReference type="PROSITE" id="PS50222">
    <property type="entry name" value="EF_HAND_2"/>
    <property type="match status" value="3"/>
</dbReference>
<dbReference type="FunFam" id="1.10.238.10:FF:000001">
    <property type="entry name" value="Calmodulin 1"/>
    <property type="match status" value="1"/>
</dbReference>
<dbReference type="VEuPathDB" id="CryptoDB:Vbra_11179"/>
<dbReference type="InterPro" id="IPR050230">
    <property type="entry name" value="CALM/Myosin/TropC-like"/>
</dbReference>
<name>A0A0G4EAH1_VITBC</name>
<keyword evidence="4" id="KW-0106">Calcium</keyword>
<evidence type="ECO:0000256" key="5">
    <source>
        <dbReference type="ARBA" id="ARBA00023212"/>
    </source>
</evidence>
<dbReference type="PANTHER" id="PTHR23048:SF59">
    <property type="entry name" value="EF-HAND SUPERFAMILY PROTEIN"/>
    <property type="match status" value="1"/>
</dbReference>
<dbReference type="AlphaFoldDB" id="A0A0G4EAH1"/>
<evidence type="ECO:0000256" key="2">
    <source>
        <dbReference type="ARBA" id="ARBA00005253"/>
    </source>
</evidence>
<accession>A0A0G4EAH1</accession>
<dbReference type="EMBL" id="CDMY01000123">
    <property type="protein sequence ID" value="CEL92956.1"/>
    <property type="molecule type" value="Genomic_DNA"/>
</dbReference>
<sequence length="185" mass="20719">MASRRVPEPDERQCQDLVNRAKNNGTHVSVAEVKEMWQAYNILDESGDGQVNLRELRAAIVSLGLSVDSAALTKIMQGVGGDDAQLSFNEFFDKMTATAKEHEKLEEIMKIFMLFDEDRTGTISVANIEKVALQLGEKLDKSQLEDMVKLIDSDGDGEISPEDFYLVLTRGAEAKRRKQQQQRQG</sequence>
<organism evidence="7 8">
    <name type="scientific">Vitrella brassicaformis (strain CCMP3155)</name>
    <dbReference type="NCBI Taxonomy" id="1169540"/>
    <lineage>
        <taxon>Eukaryota</taxon>
        <taxon>Sar</taxon>
        <taxon>Alveolata</taxon>
        <taxon>Colpodellida</taxon>
        <taxon>Vitrellaceae</taxon>
        <taxon>Vitrella</taxon>
    </lineage>
</organism>